<dbReference type="Proteomes" id="UP000628669">
    <property type="component" value="Unassembled WGS sequence"/>
</dbReference>
<protein>
    <submittedName>
        <fullName evidence="2">Glycosyltransferase</fullName>
    </submittedName>
</protein>
<dbReference type="PANTHER" id="PTHR22916:SF3">
    <property type="entry name" value="UDP-GLCNAC:BETAGAL BETA-1,3-N-ACETYLGLUCOSAMINYLTRANSFERASE-LIKE PROTEIN 1"/>
    <property type="match status" value="1"/>
</dbReference>
<evidence type="ECO:0000259" key="1">
    <source>
        <dbReference type="Pfam" id="PF00535"/>
    </source>
</evidence>
<sequence>MMEVPLVTVVVISYNHSAYIKECLDSIKNQTYSNIQLIVGDDASQDNSVSIFENWLSDNNFLAEKKFHSKNTGLAEILNECIKLAKGKYIKLIAADDFLHPEAIEKSVEELEKLGNNFGMVFTDTYGVDENSNRIPDIADYDSLGNIDKDIFRKQLIKGNRIAALTVVMRKEALIKTGEYKSDFITEDYFRWLKINALYYIAYIPQKLAYYRIHESNLSSSKKERIDIETLILQMMFDKDGDVKDKLNGITQKQYIAGEKMSLQYIEAYKKYPFNIKRLSIALQYKVPVFLYKFLNKII</sequence>
<dbReference type="SUPFAM" id="SSF53448">
    <property type="entry name" value="Nucleotide-diphospho-sugar transferases"/>
    <property type="match status" value="1"/>
</dbReference>
<organism evidence="2 3">
    <name type="scientific">Chryseobacterium paridis</name>
    <dbReference type="NCBI Taxonomy" id="2800328"/>
    <lineage>
        <taxon>Bacteria</taxon>
        <taxon>Pseudomonadati</taxon>
        <taxon>Bacteroidota</taxon>
        <taxon>Flavobacteriia</taxon>
        <taxon>Flavobacteriales</taxon>
        <taxon>Weeksellaceae</taxon>
        <taxon>Chryseobacterium group</taxon>
        <taxon>Chryseobacterium</taxon>
    </lineage>
</organism>
<name>A0ABS1FPQ0_9FLAO</name>
<evidence type="ECO:0000313" key="2">
    <source>
        <dbReference type="EMBL" id="MBK1894416.1"/>
    </source>
</evidence>
<comment type="caution">
    <text evidence="2">The sequence shown here is derived from an EMBL/GenBank/DDBJ whole genome shotgun (WGS) entry which is preliminary data.</text>
</comment>
<dbReference type="Pfam" id="PF00535">
    <property type="entry name" value="Glycos_transf_2"/>
    <property type="match status" value="1"/>
</dbReference>
<dbReference type="PANTHER" id="PTHR22916">
    <property type="entry name" value="GLYCOSYLTRANSFERASE"/>
    <property type="match status" value="1"/>
</dbReference>
<proteinExistence type="predicted"/>
<reference evidence="3" key="1">
    <citation type="submission" date="2021-01" db="EMBL/GenBank/DDBJ databases">
        <title>Genome public.</title>
        <authorList>
            <person name="Liu C."/>
            <person name="Sun Q."/>
        </authorList>
    </citation>
    <scope>NUCLEOTIDE SEQUENCE [LARGE SCALE GENOMIC DNA]</scope>
    <source>
        <strain evidence="3">YIM B02567</strain>
    </source>
</reference>
<dbReference type="EMBL" id="JAENHK010000001">
    <property type="protein sequence ID" value="MBK1894416.1"/>
    <property type="molecule type" value="Genomic_DNA"/>
</dbReference>
<accession>A0ABS1FPQ0</accession>
<evidence type="ECO:0000313" key="3">
    <source>
        <dbReference type="Proteomes" id="UP000628669"/>
    </source>
</evidence>
<gene>
    <name evidence="2" type="ORF">JHL15_01460</name>
</gene>
<dbReference type="RefSeq" id="WP_200241889.1">
    <property type="nucleotide sequence ID" value="NZ_JAENHK010000001.1"/>
</dbReference>
<dbReference type="InterPro" id="IPR029044">
    <property type="entry name" value="Nucleotide-diphossugar_trans"/>
</dbReference>
<dbReference type="InterPro" id="IPR001173">
    <property type="entry name" value="Glyco_trans_2-like"/>
</dbReference>
<feature type="domain" description="Glycosyltransferase 2-like" evidence="1">
    <location>
        <begin position="8"/>
        <end position="157"/>
    </location>
</feature>
<keyword evidence="3" id="KW-1185">Reference proteome</keyword>
<dbReference type="Gene3D" id="3.90.550.10">
    <property type="entry name" value="Spore Coat Polysaccharide Biosynthesis Protein SpsA, Chain A"/>
    <property type="match status" value="1"/>
</dbReference>